<proteinExistence type="predicted"/>
<accession>A0A0V1JQF4</accession>
<sequence>LRTFRDTSVADIALHSGTAYSLCELSFRKWLWKGLTRSSAS</sequence>
<name>A0A0V1JQF4_9BILA</name>
<reference evidence="1 2" key="1">
    <citation type="submission" date="2015-05" db="EMBL/GenBank/DDBJ databases">
        <title>Evolution of Trichinella species and genotypes.</title>
        <authorList>
            <person name="Korhonen P.K."/>
            <person name="Edoardo P."/>
            <person name="Giuseppe L.R."/>
            <person name="Gasser R.B."/>
        </authorList>
    </citation>
    <scope>NUCLEOTIDE SEQUENCE [LARGE SCALE GENOMIC DNA]</scope>
    <source>
        <strain evidence="1">ISS10</strain>
    </source>
</reference>
<keyword evidence="2" id="KW-1185">Reference proteome</keyword>
<evidence type="ECO:0000313" key="1">
    <source>
        <dbReference type="EMBL" id="KRZ37185.1"/>
    </source>
</evidence>
<organism evidence="1 2">
    <name type="scientific">Trichinella nativa</name>
    <dbReference type="NCBI Taxonomy" id="6335"/>
    <lineage>
        <taxon>Eukaryota</taxon>
        <taxon>Metazoa</taxon>
        <taxon>Ecdysozoa</taxon>
        <taxon>Nematoda</taxon>
        <taxon>Enoplea</taxon>
        <taxon>Dorylaimia</taxon>
        <taxon>Trichinellida</taxon>
        <taxon>Trichinellidae</taxon>
        <taxon>Trichinella</taxon>
    </lineage>
</organism>
<feature type="non-terminal residue" evidence="1">
    <location>
        <position position="1"/>
    </location>
</feature>
<dbReference type="Proteomes" id="UP000054721">
    <property type="component" value="Unassembled WGS sequence"/>
</dbReference>
<evidence type="ECO:0000313" key="2">
    <source>
        <dbReference type="Proteomes" id="UP000054721"/>
    </source>
</evidence>
<gene>
    <name evidence="1" type="ORF">T02_331</name>
</gene>
<dbReference type="AlphaFoldDB" id="A0A0V1JQF4"/>
<dbReference type="EMBL" id="JYDW01003858">
    <property type="protein sequence ID" value="KRZ37185.1"/>
    <property type="molecule type" value="Genomic_DNA"/>
</dbReference>
<protein>
    <submittedName>
        <fullName evidence="1">Uncharacterized protein</fullName>
    </submittedName>
</protein>
<comment type="caution">
    <text evidence="1">The sequence shown here is derived from an EMBL/GenBank/DDBJ whole genome shotgun (WGS) entry which is preliminary data.</text>
</comment>